<evidence type="ECO:0000313" key="3">
    <source>
        <dbReference type="Proteomes" id="UP001597347"/>
    </source>
</evidence>
<feature type="transmembrane region" description="Helical" evidence="1">
    <location>
        <begin position="118"/>
        <end position="137"/>
    </location>
</feature>
<name>A0ABW4LAK1_9MICO</name>
<protein>
    <recommendedName>
        <fullName evidence="4">DUF3180 domain-containing protein</fullName>
    </recommendedName>
</protein>
<comment type="caution">
    <text evidence="2">The sequence shown here is derived from an EMBL/GenBank/DDBJ whole genome shotgun (WGS) entry which is preliminary data.</text>
</comment>
<reference evidence="3" key="1">
    <citation type="journal article" date="2019" name="Int. J. Syst. Evol. Microbiol.">
        <title>The Global Catalogue of Microorganisms (GCM) 10K type strain sequencing project: providing services to taxonomists for standard genome sequencing and annotation.</title>
        <authorList>
            <consortium name="The Broad Institute Genomics Platform"/>
            <consortium name="The Broad Institute Genome Sequencing Center for Infectious Disease"/>
            <person name="Wu L."/>
            <person name="Ma J."/>
        </authorList>
    </citation>
    <scope>NUCLEOTIDE SEQUENCE [LARGE SCALE GENOMIC DNA]</scope>
    <source>
        <strain evidence="3">CGMCC 1.12471</strain>
    </source>
</reference>
<feature type="transmembrane region" description="Helical" evidence="1">
    <location>
        <begin position="86"/>
        <end position="106"/>
    </location>
</feature>
<keyword evidence="1" id="KW-0472">Membrane</keyword>
<feature type="transmembrane region" description="Helical" evidence="1">
    <location>
        <begin position="21"/>
        <end position="42"/>
    </location>
</feature>
<proteinExistence type="predicted"/>
<gene>
    <name evidence="2" type="ORF">ACFSBI_02265</name>
</gene>
<dbReference type="RefSeq" id="WP_377931599.1">
    <property type="nucleotide sequence ID" value="NZ_JBHUEA010000002.1"/>
</dbReference>
<evidence type="ECO:0008006" key="4">
    <source>
        <dbReference type="Google" id="ProtNLM"/>
    </source>
</evidence>
<keyword evidence="3" id="KW-1185">Reference proteome</keyword>
<organism evidence="2 3">
    <name type="scientific">Amnibacterium endophyticum</name>
    <dbReference type="NCBI Taxonomy" id="2109337"/>
    <lineage>
        <taxon>Bacteria</taxon>
        <taxon>Bacillati</taxon>
        <taxon>Actinomycetota</taxon>
        <taxon>Actinomycetes</taxon>
        <taxon>Micrococcales</taxon>
        <taxon>Microbacteriaceae</taxon>
        <taxon>Amnibacterium</taxon>
    </lineage>
</organism>
<keyword evidence="1" id="KW-0812">Transmembrane</keyword>
<keyword evidence="1" id="KW-1133">Transmembrane helix</keyword>
<dbReference type="EMBL" id="JBHUEA010000002">
    <property type="protein sequence ID" value="MFD1720361.1"/>
    <property type="molecule type" value="Genomic_DNA"/>
</dbReference>
<accession>A0ABW4LAK1</accession>
<evidence type="ECO:0000256" key="1">
    <source>
        <dbReference type="SAM" id="Phobius"/>
    </source>
</evidence>
<dbReference type="Proteomes" id="UP001597347">
    <property type="component" value="Unassembled WGS sequence"/>
</dbReference>
<feature type="transmembrane region" description="Helical" evidence="1">
    <location>
        <begin position="54"/>
        <end position="74"/>
    </location>
</feature>
<evidence type="ECO:0000313" key="2">
    <source>
        <dbReference type="EMBL" id="MFD1720361.1"/>
    </source>
</evidence>
<sequence>MTSHLDSTAPSTGDRRRRRAYLVEFVPGMVAYVLVLVAALAWGGFDGDSPARFVWALLPVVPMVWVAVAVVRHVRRLDGYQRERTLTALATGFAVAMLAALALGILQSAGLALEGSGFWIYGAGMLTWAVGAAVGSGR</sequence>